<dbReference type="KEGG" id="mgg:MPLG2_1217"/>
<dbReference type="GO" id="GO:0016887">
    <property type="term" value="F:ATP hydrolysis activity"/>
    <property type="evidence" value="ECO:0007669"/>
    <property type="project" value="InterPro"/>
</dbReference>
<feature type="region of interest" description="Disordered" evidence="4">
    <location>
        <begin position="184"/>
        <end position="233"/>
    </location>
</feature>
<dbReference type="SMART" id="SM00382">
    <property type="entry name" value="AAA"/>
    <property type="match status" value="1"/>
</dbReference>
<evidence type="ECO:0000256" key="4">
    <source>
        <dbReference type="SAM" id="MobiDB-lite"/>
    </source>
</evidence>
<evidence type="ECO:0000313" key="7">
    <source>
        <dbReference type="Proteomes" id="UP000238164"/>
    </source>
</evidence>
<organism evidence="6 7">
    <name type="scientific">Micropruina glycogenica</name>
    <dbReference type="NCBI Taxonomy" id="75385"/>
    <lineage>
        <taxon>Bacteria</taxon>
        <taxon>Bacillati</taxon>
        <taxon>Actinomycetota</taxon>
        <taxon>Actinomycetes</taxon>
        <taxon>Propionibacteriales</taxon>
        <taxon>Nocardioidaceae</taxon>
        <taxon>Micropruina</taxon>
    </lineage>
</organism>
<keyword evidence="3" id="KW-0067">ATP-binding</keyword>
<dbReference type="PANTHER" id="PTHR43392:SF2">
    <property type="entry name" value="AAA-TYPE ATPASE FAMILY PROTEIN _ ANKYRIN REPEAT FAMILY PROTEIN"/>
    <property type="match status" value="1"/>
</dbReference>
<evidence type="ECO:0000256" key="2">
    <source>
        <dbReference type="ARBA" id="ARBA00022741"/>
    </source>
</evidence>
<dbReference type="SUPFAM" id="SSF52540">
    <property type="entry name" value="P-loop containing nucleoside triphosphate hydrolases"/>
    <property type="match status" value="1"/>
</dbReference>
<feature type="compositionally biased region" description="Pro residues" evidence="4">
    <location>
        <begin position="208"/>
        <end position="220"/>
    </location>
</feature>
<keyword evidence="7" id="KW-1185">Reference proteome</keyword>
<dbReference type="Proteomes" id="UP000238164">
    <property type="component" value="Chromosome 1"/>
</dbReference>
<dbReference type="PANTHER" id="PTHR43392">
    <property type="entry name" value="AAA-TYPE ATPASE FAMILY PROTEIN / ANKYRIN REPEAT FAMILY PROTEIN"/>
    <property type="match status" value="1"/>
</dbReference>
<comment type="similarity">
    <text evidence="1">Belongs to the CbxX/CfxQ family.</text>
</comment>
<dbReference type="InterPro" id="IPR027417">
    <property type="entry name" value="P-loop_NTPase"/>
</dbReference>
<sequence>MTNPDLATSLDDLAAAARAAGVNDAAARIEGEQLAAAVSESAVGSFVDWCVATGRAISASEFMEAALRGRKFRASATPLVAQLHNVRSAHAVPYAKALAEVATAAALLGTPTPQSTGAAQGAASVQLSAAQGLTAGGPGLTGPRGDDTEFVRQAPQILSSVLGRMHDNQARMLDLRQLDPFGPGAIAGLGNTPAAGEPVESRLTAGEPQPPVQAAPPAEPAEPAEVPEPEEPQKSLDELLAELDGLVGLGRVKAEIHRQTAVLKVDAMRAKAGLKSPTITRHLVFVGNPGTGKTTVARLVAGIYRAVGLLSKGQLVEVDRSELVAGYLGQTAIKTAEVVAKAEGGVLFIDEAYSLNGDQYGEEAINTLVKEMEDKRNDLVVIVAGYPLPMSVFIAQNPGLASRFRTTIGFDDYTDAELEQIFTGMVAGADYDLGEGCLQTFRALLAQQTRDETFGNGRFARNVLEAAIGKHAWRLRDVTDPSLDQLRTLLPDDLQADAVPVVDWTGAPGAGLEPPSDPVGNAPAVAPPVQPGSTA</sequence>
<dbReference type="InterPro" id="IPR000641">
    <property type="entry name" value="CbxX/CfxQ"/>
</dbReference>
<dbReference type="Gene3D" id="3.40.50.300">
    <property type="entry name" value="P-loop containing nucleotide triphosphate hydrolases"/>
    <property type="match status" value="1"/>
</dbReference>
<dbReference type="Pfam" id="PF17866">
    <property type="entry name" value="AAA_lid_6"/>
    <property type="match status" value="1"/>
</dbReference>
<dbReference type="RefSeq" id="WP_231935839.1">
    <property type="nucleotide sequence ID" value="NZ_BAAAGO010000018.1"/>
</dbReference>
<evidence type="ECO:0000256" key="3">
    <source>
        <dbReference type="ARBA" id="ARBA00022840"/>
    </source>
</evidence>
<dbReference type="GO" id="GO:0005524">
    <property type="term" value="F:ATP binding"/>
    <property type="evidence" value="ECO:0007669"/>
    <property type="project" value="UniProtKB-KW"/>
</dbReference>
<dbReference type="InterPro" id="IPR041627">
    <property type="entry name" value="AAA_lid_6"/>
</dbReference>
<accession>A0A2N9JES5</accession>
<reference evidence="6 7" key="1">
    <citation type="submission" date="2018-02" db="EMBL/GenBank/DDBJ databases">
        <authorList>
            <person name="Cohen D.B."/>
            <person name="Kent A.D."/>
        </authorList>
    </citation>
    <scope>NUCLEOTIDE SEQUENCE [LARGE SCALE GENOMIC DNA]</scope>
    <source>
        <strain evidence="6">1</strain>
    </source>
</reference>
<dbReference type="InterPro" id="IPR050773">
    <property type="entry name" value="CbxX/CfxQ_RuBisCO_ESX"/>
</dbReference>
<dbReference type="PRINTS" id="PR00819">
    <property type="entry name" value="CBXCFQXSUPER"/>
</dbReference>
<evidence type="ECO:0000259" key="5">
    <source>
        <dbReference type="SMART" id="SM00382"/>
    </source>
</evidence>
<dbReference type="FunFam" id="3.40.50.300:FF:000216">
    <property type="entry name" value="Type VII secretion ATPase EccA"/>
    <property type="match status" value="1"/>
</dbReference>
<keyword evidence="2" id="KW-0547">Nucleotide-binding</keyword>
<dbReference type="EMBL" id="LT985188">
    <property type="protein sequence ID" value="SPD86253.1"/>
    <property type="molecule type" value="Genomic_DNA"/>
</dbReference>
<evidence type="ECO:0000313" key="6">
    <source>
        <dbReference type="EMBL" id="SPD86253.1"/>
    </source>
</evidence>
<dbReference type="AlphaFoldDB" id="A0A2N9JES5"/>
<dbReference type="Gene3D" id="1.10.8.60">
    <property type="match status" value="1"/>
</dbReference>
<protein>
    <submittedName>
        <fullName evidence="6">ATPase family associated with various cellular activities (AAA)</fullName>
    </submittedName>
</protein>
<evidence type="ECO:0000256" key="1">
    <source>
        <dbReference type="ARBA" id="ARBA00010378"/>
    </source>
</evidence>
<gene>
    <name evidence="6" type="ORF">MPLG2_1217</name>
</gene>
<dbReference type="Pfam" id="PF00004">
    <property type="entry name" value="AAA"/>
    <property type="match status" value="1"/>
</dbReference>
<dbReference type="CDD" id="cd00009">
    <property type="entry name" value="AAA"/>
    <property type="match status" value="1"/>
</dbReference>
<dbReference type="InterPro" id="IPR003959">
    <property type="entry name" value="ATPase_AAA_core"/>
</dbReference>
<dbReference type="InterPro" id="IPR003593">
    <property type="entry name" value="AAA+_ATPase"/>
</dbReference>
<name>A0A2N9JES5_9ACTN</name>
<feature type="domain" description="AAA+ ATPase" evidence="5">
    <location>
        <begin position="279"/>
        <end position="414"/>
    </location>
</feature>
<feature type="region of interest" description="Disordered" evidence="4">
    <location>
        <begin position="505"/>
        <end position="535"/>
    </location>
</feature>
<feature type="compositionally biased region" description="Pro residues" evidence="4">
    <location>
        <begin position="525"/>
        <end position="535"/>
    </location>
</feature>
<proteinExistence type="inferred from homology"/>